<keyword evidence="5 9" id="KW-0479">Metal-binding</keyword>
<dbReference type="InterPro" id="IPR001128">
    <property type="entry name" value="Cyt_P450"/>
</dbReference>
<dbReference type="PRINTS" id="PR00385">
    <property type="entry name" value="P450"/>
</dbReference>
<evidence type="ECO:0000256" key="6">
    <source>
        <dbReference type="ARBA" id="ARBA00023002"/>
    </source>
</evidence>
<dbReference type="PROSITE" id="PS00086">
    <property type="entry name" value="CYTOCHROME_P450"/>
    <property type="match status" value="1"/>
</dbReference>
<evidence type="ECO:0000256" key="4">
    <source>
        <dbReference type="ARBA" id="ARBA00022617"/>
    </source>
</evidence>
<dbReference type="PANTHER" id="PTHR46300:SF7">
    <property type="entry name" value="P450, PUTATIVE (EUROFUNG)-RELATED"/>
    <property type="match status" value="1"/>
</dbReference>
<keyword evidence="7 9" id="KW-0408">Iron</keyword>
<proteinExistence type="inferred from homology"/>
<dbReference type="GeneID" id="19207866"/>
<dbReference type="PANTHER" id="PTHR46300">
    <property type="entry name" value="P450, PUTATIVE (EUROFUNG)-RELATED-RELATED"/>
    <property type="match status" value="1"/>
</dbReference>
<feature type="binding site" description="axial binding residue" evidence="9">
    <location>
        <position position="455"/>
    </location>
    <ligand>
        <name>heme</name>
        <dbReference type="ChEBI" id="CHEBI:30413"/>
    </ligand>
    <ligandPart>
        <name>Fe</name>
        <dbReference type="ChEBI" id="CHEBI:18248"/>
    </ligandPart>
</feature>
<dbReference type="OMA" id="LFDCAFH"/>
<dbReference type="InterPro" id="IPR036396">
    <property type="entry name" value="Cyt_P450_sf"/>
</dbReference>
<evidence type="ECO:0000313" key="12">
    <source>
        <dbReference type="Proteomes" id="UP000053558"/>
    </source>
</evidence>
<reference evidence="12" key="1">
    <citation type="journal article" date="2012" name="Science">
        <title>The Paleozoic origin of enzymatic lignin decomposition reconstructed from 31 fungal genomes.</title>
        <authorList>
            <person name="Floudas D."/>
            <person name="Binder M."/>
            <person name="Riley R."/>
            <person name="Barry K."/>
            <person name="Blanchette R.A."/>
            <person name="Henrissat B."/>
            <person name="Martinez A.T."/>
            <person name="Otillar R."/>
            <person name="Spatafora J.W."/>
            <person name="Yadav J.S."/>
            <person name="Aerts A."/>
            <person name="Benoit I."/>
            <person name="Boyd A."/>
            <person name="Carlson A."/>
            <person name="Copeland A."/>
            <person name="Coutinho P.M."/>
            <person name="de Vries R.P."/>
            <person name="Ferreira P."/>
            <person name="Findley K."/>
            <person name="Foster B."/>
            <person name="Gaskell J."/>
            <person name="Glotzer D."/>
            <person name="Gorecki P."/>
            <person name="Heitman J."/>
            <person name="Hesse C."/>
            <person name="Hori C."/>
            <person name="Igarashi K."/>
            <person name="Jurgens J.A."/>
            <person name="Kallen N."/>
            <person name="Kersten P."/>
            <person name="Kohler A."/>
            <person name="Kuees U."/>
            <person name="Kumar T.K.A."/>
            <person name="Kuo A."/>
            <person name="LaButti K."/>
            <person name="Larrondo L.F."/>
            <person name="Lindquist E."/>
            <person name="Ling A."/>
            <person name="Lombard V."/>
            <person name="Lucas S."/>
            <person name="Lundell T."/>
            <person name="Martin R."/>
            <person name="McLaughlin D.J."/>
            <person name="Morgenstern I."/>
            <person name="Morin E."/>
            <person name="Murat C."/>
            <person name="Nagy L.G."/>
            <person name="Nolan M."/>
            <person name="Ohm R.A."/>
            <person name="Patyshakuliyeva A."/>
            <person name="Rokas A."/>
            <person name="Ruiz-Duenas F.J."/>
            <person name="Sabat G."/>
            <person name="Salamov A."/>
            <person name="Samejima M."/>
            <person name="Schmutz J."/>
            <person name="Slot J.C."/>
            <person name="St John F."/>
            <person name="Stenlid J."/>
            <person name="Sun H."/>
            <person name="Sun S."/>
            <person name="Syed K."/>
            <person name="Tsang A."/>
            <person name="Wiebenga A."/>
            <person name="Young D."/>
            <person name="Pisabarro A."/>
            <person name="Eastwood D.C."/>
            <person name="Martin F."/>
            <person name="Cullen D."/>
            <person name="Grigoriev I.V."/>
            <person name="Hibbett D.S."/>
        </authorList>
    </citation>
    <scope>NUCLEOTIDE SEQUENCE [LARGE SCALE GENOMIC DNA]</scope>
    <source>
        <strain evidence="12">RWD-64-598 SS2</strain>
    </source>
</reference>
<dbReference type="InterPro" id="IPR050364">
    <property type="entry name" value="Cytochrome_P450_fung"/>
</dbReference>
<dbReference type="Gene3D" id="1.10.630.10">
    <property type="entry name" value="Cytochrome P450"/>
    <property type="match status" value="1"/>
</dbReference>
<organism evidence="11 12">
    <name type="scientific">Coniophora puteana (strain RWD-64-598)</name>
    <name type="common">Brown rot fungus</name>
    <dbReference type="NCBI Taxonomy" id="741705"/>
    <lineage>
        <taxon>Eukaryota</taxon>
        <taxon>Fungi</taxon>
        <taxon>Dikarya</taxon>
        <taxon>Basidiomycota</taxon>
        <taxon>Agaricomycotina</taxon>
        <taxon>Agaricomycetes</taxon>
        <taxon>Agaricomycetidae</taxon>
        <taxon>Boletales</taxon>
        <taxon>Coniophorineae</taxon>
        <taxon>Coniophoraceae</taxon>
        <taxon>Coniophora</taxon>
    </lineage>
</organism>
<evidence type="ECO:0000256" key="2">
    <source>
        <dbReference type="ARBA" id="ARBA00005179"/>
    </source>
</evidence>
<dbReference type="GO" id="GO:0005506">
    <property type="term" value="F:iron ion binding"/>
    <property type="evidence" value="ECO:0007669"/>
    <property type="project" value="InterPro"/>
</dbReference>
<dbReference type="EMBL" id="JH711579">
    <property type="protein sequence ID" value="EIW80565.1"/>
    <property type="molecule type" value="Genomic_DNA"/>
</dbReference>
<evidence type="ECO:0000313" key="11">
    <source>
        <dbReference type="EMBL" id="EIW80565.1"/>
    </source>
</evidence>
<accession>A0A5M3MPD0</accession>
<evidence type="ECO:0000256" key="10">
    <source>
        <dbReference type="RuleBase" id="RU000461"/>
    </source>
</evidence>
<dbReference type="SUPFAM" id="SSF48264">
    <property type="entry name" value="Cytochrome P450"/>
    <property type="match status" value="1"/>
</dbReference>
<comment type="similarity">
    <text evidence="3 10">Belongs to the cytochrome P450 family.</text>
</comment>
<dbReference type="KEGG" id="cput:CONPUDRAFT_57346"/>
<dbReference type="OrthoDB" id="1055148at2759"/>
<evidence type="ECO:0000256" key="3">
    <source>
        <dbReference type="ARBA" id="ARBA00010617"/>
    </source>
</evidence>
<dbReference type="AlphaFoldDB" id="A0A5M3MPD0"/>
<dbReference type="Proteomes" id="UP000053558">
    <property type="component" value="Unassembled WGS sequence"/>
</dbReference>
<evidence type="ECO:0000256" key="1">
    <source>
        <dbReference type="ARBA" id="ARBA00001971"/>
    </source>
</evidence>
<dbReference type="InterPro" id="IPR002401">
    <property type="entry name" value="Cyt_P450_E_grp-I"/>
</dbReference>
<keyword evidence="12" id="KW-1185">Reference proteome</keyword>
<comment type="cofactor">
    <cofactor evidence="1 9">
        <name>heme</name>
        <dbReference type="ChEBI" id="CHEBI:30413"/>
    </cofactor>
</comment>
<dbReference type="RefSeq" id="XP_007769034.1">
    <property type="nucleotide sequence ID" value="XM_007770844.1"/>
</dbReference>
<evidence type="ECO:0000256" key="9">
    <source>
        <dbReference type="PIRSR" id="PIRSR602401-1"/>
    </source>
</evidence>
<dbReference type="InterPro" id="IPR017972">
    <property type="entry name" value="Cyt_P450_CS"/>
</dbReference>
<dbReference type="Pfam" id="PF00067">
    <property type="entry name" value="p450"/>
    <property type="match status" value="1"/>
</dbReference>
<name>A0A5M3MPD0_CONPW</name>
<keyword evidence="8 10" id="KW-0503">Monooxygenase</keyword>
<dbReference type="PRINTS" id="PR00463">
    <property type="entry name" value="EP450I"/>
</dbReference>
<dbReference type="GO" id="GO:0004497">
    <property type="term" value="F:monooxygenase activity"/>
    <property type="evidence" value="ECO:0007669"/>
    <property type="project" value="UniProtKB-KW"/>
</dbReference>
<gene>
    <name evidence="11" type="ORF">CONPUDRAFT_57346</name>
</gene>
<evidence type="ECO:0000256" key="7">
    <source>
        <dbReference type="ARBA" id="ARBA00023004"/>
    </source>
</evidence>
<protein>
    <submittedName>
        <fullName evidence="11">Cytochrome P450</fullName>
    </submittedName>
</protein>
<evidence type="ECO:0000256" key="5">
    <source>
        <dbReference type="ARBA" id="ARBA00022723"/>
    </source>
</evidence>
<comment type="pathway">
    <text evidence="2">Secondary metabolite biosynthesis.</text>
</comment>
<keyword evidence="4 9" id="KW-0349">Heme</keyword>
<dbReference type="GO" id="GO:0016705">
    <property type="term" value="F:oxidoreductase activity, acting on paired donors, with incorporation or reduction of molecular oxygen"/>
    <property type="evidence" value="ECO:0007669"/>
    <property type="project" value="InterPro"/>
</dbReference>
<evidence type="ECO:0000256" key="8">
    <source>
        <dbReference type="ARBA" id="ARBA00023033"/>
    </source>
</evidence>
<comment type="caution">
    <text evidence="11">The sequence shown here is derived from an EMBL/GenBank/DDBJ whole genome shotgun (WGS) entry which is preliminary data.</text>
</comment>
<dbReference type="GO" id="GO:0020037">
    <property type="term" value="F:heme binding"/>
    <property type="evidence" value="ECO:0007669"/>
    <property type="project" value="InterPro"/>
</dbReference>
<keyword evidence="6 10" id="KW-0560">Oxidoreductase</keyword>
<sequence>MSTAAHILNYLNPIELCLSPKAWVFLVPALFLAYHSARERLFLRRRGGLPLPPGPPGLLMLGSILSINFSQPYLTFSEWKARYGDIVYCSLVGTPAVIINSERVARELIEKRSQIYSDRPRMSNDAYLGVASYTSQLPYGAEWKVHSRMLQKILKPEAVKTRHSSHIYQSHQLLASLYKDPKSWDEHLRQTTAASVIKLTYGYEIKAEADPFCQPMIEFIDLLRISMNPFRAVIFSAFPLLQKVPLWVPGTYWQRDAQQTRQLAYRNRDQPFDWVLNQIVRTTPPSSLVSELLHEEDSGIDDEGRLYAIKNAAGSMFTAGFETTYTTLLAFFLTMAIHPEVQIRAQSEMDVRLGKGVLPSFEDRDKLPYVDAILREIMRMYVMLPLALPHATTSDDIYEGYFIPKGKLMLREDPRWTNPEVFDPSRHLTTSGNLVSKVGTEISGSPAFGFGRRKCPGRFVAENTLWAAVASALAAFKIFPADEGRKRGGVEFREGVARVPISFPCVFEPREGYRSVLADL</sequence>